<feature type="transmembrane region" description="Helical" evidence="7">
    <location>
        <begin position="46"/>
        <end position="66"/>
    </location>
</feature>
<evidence type="ECO:0000256" key="6">
    <source>
        <dbReference type="ARBA" id="ARBA00023136"/>
    </source>
</evidence>
<dbReference type="Proteomes" id="UP000319663">
    <property type="component" value="Unassembled WGS sequence"/>
</dbReference>
<proteinExistence type="predicted"/>
<dbReference type="STRING" id="5098.A0A507QTF5"/>
<feature type="transmembrane region" description="Helical" evidence="7">
    <location>
        <begin position="430"/>
        <end position="453"/>
    </location>
</feature>
<evidence type="ECO:0000256" key="5">
    <source>
        <dbReference type="ARBA" id="ARBA00022989"/>
    </source>
</evidence>
<evidence type="ECO:0000256" key="3">
    <source>
        <dbReference type="ARBA" id="ARBA00022679"/>
    </source>
</evidence>
<dbReference type="OrthoDB" id="72851at2759"/>
<dbReference type="PANTHER" id="PTHR43867">
    <property type="entry name" value="CELLULOSE SYNTHASE CATALYTIC SUBUNIT A [UDP-FORMING]"/>
    <property type="match status" value="1"/>
</dbReference>
<dbReference type="InterPro" id="IPR029044">
    <property type="entry name" value="Nucleotide-diphossugar_trans"/>
</dbReference>
<dbReference type="CDD" id="cd06423">
    <property type="entry name" value="CESA_like"/>
    <property type="match status" value="1"/>
</dbReference>
<keyword evidence="10" id="KW-1185">Reference proteome</keyword>
<keyword evidence="6 7" id="KW-0472">Membrane</keyword>
<evidence type="ECO:0000256" key="2">
    <source>
        <dbReference type="ARBA" id="ARBA00022676"/>
    </source>
</evidence>
<dbReference type="GO" id="GO:0016757">
    <property type="term" value="F:glycosyltransferase activity"/>
    <property type="evidence" value="ECO:0007669"/>
    <property type="project" value="UniProtKB-KW"/>
</dbReference>
<protein>
    <recommendedName>
        <fullName evidence="8">Glycosyltransferase 2-like domain-containing protein</fullName>
    </recommendedName>
</protein>
<feature type="transmembrane region" description="Helical" evidence="7">
    <location>
        <begin position="398"/>
        <end position="418"/>
    </location>
</feature>
<evidence type="ECO:0000313" key="10">
    <source>
        <dbReference type="Proteomes" id="UP000319663"/>
    </source>
</evidence>
<organism evidence="9 10">
    <name type="scientific">Monascus purpureus</name>
    <name type="common">Red mold</name>
    <name type="synonym">Monascus anka</name>
    <dbReference type="NCBI Taxonomy" id="5098"/>
    <lineage>
        <taxon>Eukaryota</taxon>
        <taxon>Fungi</taxon>
        <taxon>Dikarya</taxon>
        <taxon>Ascomycota</taxon>
        <taxon>Pezizomycotina</taxon>
        <taxon>Eurotiomycetes</taxon>
        <taxon>Eurotiomycetidae</taxon>
        <taxon>Eurotiales</taxon>
        <taxon>Aspergillaceae</taxon>
        <taxon>Monascus</taxon>
    </lineage>
</organism>
<evidence type="ECO:0000259" key="8">
    <source>
        <dbReference type="Pfam" id="PF13632"/>
    </source>
</evidence>
<dbReference type="PANTHER" id="PTHR43867:SF2">
    <property type="entry name" value="CELLULOSE SYNTHASE CATALYTIC SUBUNIT A [UDP-FORMING]"/>
    <property type="match status" value="1"/>
</dbReference>
<dbReference type="Pfam" id="PF13632">
    <property type="entry name" value="Glyco_trans_2_3"/>
    <property type="match status" value="1"/>
</dbReference>
<accession>A0A507QTF5</accession>
<comment type="caution">
    <text evidence="9">The sequence shown here is derived from an EMBL/GenBank/DDBJ whole genome shotgun (WGS) entry which is preliminary data.</text>
</comment>
<name>A0A507QTF5_MONPU</name>
<feature type="transmembrane region" description="Helical" evidence="7">
    <location>
        <begin position="465"/>
        <end position="488"/>
    </location>
</feature>
<reference evidence="9 10" key="1">
    <citation type="submission" date="2019-06" db="EMBL/GenBank/DDBJ databases">
        <title>Wine fermentation using esterase from Monascus purpureus.</title>
        <authorList>
            <person name="Geng C."/>
            <person name="Zhang Y."/>
        </authorList>
    </citation>
    <scope>NUCLEOTIDE SEQUENCE [LARGE SCALE GENOMIC DNA]</scope>
    <source>
        <strain evidence="9">HQ1</strain>
    </source>
</reference>
<keyword evidence="2" id="KW-0328">Glycosyltransferase</keyword>
<feature type="domain" description="Glycosyltransferase 2-like" evidence="8">
    <location>
        <begin position="220"/>
        <end position="441"/>
    </location>
</feature>
<comment type="subcellular location">
    <subcellularLocation>
        <location evidence="1">Membrane</location>
        <topology evidence="1">Multi-pass membrane protein</topology>
    </subcellularLocation>
</comment>
<evidence type="ECO:0000313" key="9">
    <source>
        <dbReference type="EMBL" id="TQB71282.1"/>
    </source>
</evidence>
<dbReference type="EMBL" id="VIFY01000084">
    <property type="protein sequence ID" value="TQB71282.1"/>
    <property type="molecule type" value="Genomic_DNA"/>
</dbReference>
<dbReference type="InterPro" id="IPR050321">
    <property type="entry name" value="Glycosyltr_2/OpgH_subfam"/>
</dbReference>
<dbReference type="InterPro" id="IPR001173">
    <property type="entry name" value="Glyco_trans_2-like"/>
</dbReference>
<feature type="transmembrane region" description="Helical" evidence="7">
    <location>
        <begin position="73"/>
        <end position="95"/>
    </location>
</feature>
<keyword evidence="4 7" id="KW-0812">Transmembrane</keyword>
<evidence type="ECO:0000256" key="4">
    <source>
        <dbReference type="ARBA" id="ARBA00022692"/>
    </source>
</evidence>
<dbReference type="SUPFAM" id="SSF53448">
    <property type="entry name" value="Nucleotide-diphospho-sugar transferases"/>
    <property type="match status" value="1"/>
</dbReference>
<dbReference type="Gene3D" id="3.90.550.10">
    <property type="entry name" value="Spore Coat Polysaccharide Biosynthesis Protein SpsA, Chain A"/>
    <property type="match status" value="1"/>
</dbReference>
<evidence type="ECO:0000256" key="1">
    <source>
        <dbReference type="ARBA" id="ARBA00004141"/>
    </source>
</evidence>
<evidence type="ECO:0000256" key="7">
    <source>
        <dbReference type="SAM" id="Phobius"/>
    </source>
</evidence>
<keyword evidence="5 7" id="KW-1133">Transmembrane helix</keyword>
<gene>
    <name evidence="9" type="ORF">MPDQ_007682</name>
</gene>
<keyword evidence="3" id="KW-0808">Transferase</keyword>
<dbReference type="AlphaFoldDB" id="A0A507QTF5"/>
<sequence>MADNASYGGGSAPRASRMHRLKSSLRKLLRDVSWAVTTVSDGVQDWTPFFLVLSYFVVSTCVYMIATSAILKFFWFIYLMTNTYIASATVIEAVMSIGASHAAKKAVAKVAKDGWVFPTADENLLKLDIVIVAYLPNEQEIIMDRIHYLLDELQYPRDKLRINVMYNSPYPIQPLEARMHELAMKFPGNLRVVKVPKSTSKADNVNYYCSLDTDADVSAIFDCDHYPHPYSARWAMERFVKDSTVDIVQGRCVIFNSSENLMTGMIAVEFDKIYAVSHPGRAAMFNFGLFCGSNGYWRTPLLKQVRMDEGMLTEDIDSALRAFGMGANAVHELNVVSFEMAPVTMAAFWKQRLRWSQGWLQASWRHLPLIWNRPTVEGKTRSFNQRFGIFSLLLVRELSYYLMTQYLCLVLNIVIIDFPQSGEELYKLVFFQYPIAWWFWILSIVSFLGTLYVSFHVRSEFVPWWMIPVFTVSYPAQLVLNAVLGLFGHARQLSKYVKWNPTPRR</sequence>
<dbReference type="GO" id="GO:0016020">
    <property type="term" value="C:membrane"/>
    <property type="evidence" value="ECO:0007669"/>
    <property type="project" value="UniProtKB-SubCell"/>
</dbReference>